<evidence type="ECO:0000256" key="4">
    <source>
        <dbReference type="ARBA" id="ARBA00022643"/>
    </source>
</evidence>
<dbReference type="Pfam" id="PF13426">
    <property type="entry name" value="PAS_9"/>
    <property type="match status" value="1"/>
</dbReference>
<evidence type="ECO:0000256" key="7">
    <source>
        <dbReference type="ARBA" id="ARBA00022771"/>
    </source>
</evidence>
<accession>A0A316W695</accession>
<keyword evidence="7" id="KW-0863">Zinc-finger</keyword>
<keyword evidence="4" id="KW-0288">FMN</keyword>
<evidence type="ECO:0000256" key="12">
    <source>
        <dbReference type="ARBA" id="ARBA00023159"/>
    </source>
</evidence>
<feature type="non-terminal residue" evidence="16">
    <location>
        <position position="546"/>
    </location>
</feature>
<proteinExistence type="predicted"/>
<evidence type="ECO:0000259" key="15">
    <source>
        <dbReference type="PROSITE" id="PS50112"/>
    </source>
</evidence>
<dbReference type="FunFam" id="3.30.450.20:FF:000092">
    <property type="entry name" value="Related to white collar 1 protein"/>
    <property type="match status" value="1"/>
</dbReference>
<keyword evidence="5" id="KW-0479">Metal-binding</keyword>
<evidence type="ECO:0000256" key="8">
    <source>
        <dbReference type="ARBA" id="ARBA00022833"/>
    </source>
</evidence>
<organism evidence="16 17">
    <name type="scientific">Ceraceosorus guamensis</name>
    <dbReference type="NCBI Taxonomy" id="1522189"/>
    <lineage>
        <taxon>Eukaryota</taxon>
        <taxon>Fungi</taxon>
        <taxon>Dikarya</taxon>
        <taxon>Basidiomycota</taxon>
        <taxon>Ustilaginomycotina</taxon>
        <taxon>Exobasidiomycetes</taxon>
        <taxon>Ceraceosorales</taxon>
        <taxon>Ceraceosoraceae</taxon>
        <taxon>Ceraceosorus</taxon>
    </lineage>
</organism>
<keyword evidence="8" id="KW-0862">Zinc</keyword>
<dbReference type="PANTHER" id="PTHR47429">
    <property type="entry name" value="PROTEIN TWIN LOV 1"/>
    <property type="match status" value="1"/>
</dbReference>
<dbReference type="Proteomes" id="UP000245783">
    <property type="component" value="Unassembled WGS sequence"/>
</dbReference>
<dbReference type="SMART" id="SM00091">
    <property type="entry name" value="PAS"/>
    <property type="match status" value="3"/>
</dbReference>
<dbReference type="GeneID" id="37033326"/>
<feature type="domain" description="PAS" evidence="15">
    <location>
        <begin position="242"/>
        <end position="312"/>
    </location>
</feature>
<evidence type="ECO:0000256" key="5">
    <source>
        <dbReference type="ARBA" id="ARBA00022723"/>
    </source>
</evidence>
<dbReference type="CDD" id="cd00130">
    <property type="entry name" value="PAS"/>
    <property type="match status" value="2"/>
</dbReference>
<evidence type="ECO:0000313" key="17">
    <source>
        <dbReference type="Proteomes" id="UP000245783"/>
    </source>
</evidence>
<keyword evidence="11" id="KW-0238">DNA-binding</keyword>
<keyword evidence="2" id="KW-0716">Sensory transduction</keyword>
<reference evidence="16 17" key="1">
    <citation type="journal article" date="2018" name="Mol. Biol. Evol.">
        <title>Broad Genomic Sampling Reveals a Smut Pathogenic Ancestry of the Fungal Clade Ustilaginomycotina.</title>
        <authorList>
            <person name="Kijpornyongpan T."/>
            <person name="Mondo S.J."/>
            <person name="Barry K."/>
            <person name="Sandor L."/>
            <person name="Lee J."/>
            <person name="Lipzen A."/>
            <person name="Pangilinan J."/>
            <person name="LaButti K."/>
            <person name="Hainaut M."/>
            <person name="Henrissat B."/>
            <person name="Grigoriev I.V."/>
            <person name="Spatafora J.W."/>
            <person name="Aime M.C."/>
        </authorList>
    </citation>
    <scope>NUCLEOTIDE SEQUENCE [LARGE SCALE GENOMIC DNA]</scope>
    <source>
        <strain evidence="16 17">MCA 4658</strain>
    </source>
</reference>
<dbReference type="InParanoid" id="A0A316W695"/>
<feature type="domain" description="PAS" evidence="15">
    <location>
        <begin position="49"/>
        <end position="71"/>
    </location>
</feature>
<evidence type="ECO:0000256" key="3">
    <source>
        <dbReference type="ARBA" id="ARBA00022630"/>
    </source>
</evidence>
<keyword evidence="12" id="KW-0010">Activator</keyword>
<dbReference type="OrthoDB" id="447251at2759"/>
<dbReference type="PANTHER" id="PTHR47429:SF7">
    <property type="entry name" value="GATA-FACTOR"/>
    <property type="match status" value="1"/>
</dbReference>
<dbReference type="PROSITE" id="PS50112">
    <property type="entry name" value="PAS"/>
    <property type="match status" value="2"/>
</dbReference>
<keyword evidence="1" id="KW-0600">Photoreceptor protein</keyword>
<keyword evidence="14" id="KW-0675">Receptor</keyword>
<keyword evidence="6" id="KW-0677">Repeat</keyword>
<sequence>SNLYASTGFDLIGALTRIANRPNPKITIGPIDLSCSFTVSDANMPDQPILYCSDSFLHLTGYERAEVLGRNCRFLQAPGGMVEAGSERQHTDGRAARHLKKRCHNLQECQATLINYRKNGHPFINLVTIVPLSWGDVGPNGEPPPTYLIGFQVDLVESPGAVVERKADGTYHMNYANGDRQDSTRSQPLDDHTALHTHAAETLAAAAASAVAQQDPAVVKANQQRMMAKDLADIISSGSVDTSQWATLLLENSHDLIHVLSLKGTFLYVSPSVERILGFKPEELVGKSISEFCHPSDVVPVFRELKDSTSNASIAAAALGPSVNLMMRMRHKTLGHTWIESAGKLHLEQGKGRKVVISSGRTRPVYDLPWEMARKSLDPPGHESPGVWSKVSKSGLFLTTNGAISNLLGQQAEDTQLTGRHIRRFTNPEAHSAILTALQSSDGGVVSHAMNDGHSSPKVDVLSTFYPSARDAEVAEQQPAVFPRAHIAPLAKHSSSESDAVSSLKPGEPRAGSVFAELSTYRSSSWVFELHQLKNANKKLREELRH</sequence>
<dbReference type="InterPro" id="IPR035965">
    <property type="entry name" value="PAS-like_dom_sf"/>
</dbReference>
<dbReference type="InterPro" id="IPR000014">
    <property type="entry name" value="PAS"/>
</dbReference>
<dbReference type="AlphaFoldDB" id="A0A316W695"/>
<evidence type="ECO:0000256" key="13">
    <source>
        <dbReference type="ARBA" id="ARBA00023163"/>
    </source>
</evidence>
<dbReference type="NCBIfam" id="TIGR00229">
    <property type="entry name" value="sensory_box"/>
    <property type="match status" value="1"/>
</dbReference>
<keyword evidence="10" id="KW-0805">Transcription regulation</keyword>
<dbReference type="GO" id="GO:0008270">
    <property type="term" value="F:zinc ion binding"/>
    <property type="evidence" value="ECO:0007669"/>
    <property type="project" value="UniProtKB-KW"/>
</dbReference>
<evidence type="ECO:0000256" key="1">
    <source>
        <dbReference type="ARBA" id="ARBA00022543"/>
    </source>
</evidence>
<evidence type="ECO:0000313" key="16">
    <source>
        <dbReference type="EMBL" id="PWN43185.1"/>
    </source>
</evidence>
<dbReference type="GO" id="GO:0005634">
    <property type="term" value="C:nucleus"/>
    <property type="evidence" value="ECO:0007669"/>
    <property type="project" value="TreeGrafter"/>
</dbReference>
<dbReference type="Pfam" id="PF08447">
    <property type="entry name" value="PAS_3"/>
    <property type="match status" value="1"/>
</dbReference>
<name>A0A316W695_9BASI</name>
<dbReference type="EMBL" id="KZ819372">
    <property type="protein sequence ID" value="PWN43185.1"/>
    <property type="molecule type" value="Genomic_DNA"/>
</dbReference>
<keyword evidence="17" id="KW-1185">Reference proteome</keyword>
<dbReference type="Gene3D" id="3.30.450.20">
    <property type="entry name" value="PAS domain"/>
    <property type="match status" value="2"/>
</dbReference>
<evidence type="ECO:0000256" key="9">
    <source>
        <dbReference type="ARBA" id="ARBA00022991"/>
    </source>
</evidence>
<keyword evidence="13" id="KW-0804">Transcription</keyword>
<feature type="non-terminal residue" evidence="16">
    <location>
        <position position="1"/>
    </location>
</feature>
<dbReference type="SUPFAM" id="SSF55785">
    <property type="entry name" value="PYP-like sensor domain (PAS domain)"/>
    <property type="match status" value="2"/>
</dbReference>
<protein>
    <recommendedName>
        <fullName evidence="15">PAS domain-containing protein</fullName>
    </recommendedName>
</protein>
<keyword evidence="3" id="KW-0285">Flavoprotein</keyword>
<dbReference type="RefSeq" id="XP_025370345.1">
    <property type="nucleotide sequence ID" value="XM_025511456.1"/>
</dbReference>
<dbReference type="STRING" id="1522189.A0A316W695"/>
<evidence type="ECO:0000256" key="11">
    <source>
        <dbReference type="ARBA" id="ARBA00023125"/>
    </source>
</evidence>
<evidence type="ECO:0000256" key="10">
    <source>
        <dbReference type="ARBA" id="ARBA00023015"/>
    </source>
</evidence>
<evidence type="ECO:0000256" key="2">
    <source>
        <dbReference type="ARBA" id="ARBA00022606"/>
    </source>
</evidence>
<dbReference type="GO" id="GO:0003677">
    <property type="term" value="F:DNA binding"/>
    <property type="evidence" value="ECO:0007669"/>
    <property type="project" value="UniProtKB-KW"/>
</dbReference>
<dbReference type="InterPro" id="IPR013655">
    <property type="entry name" value="PAS_fold_3"/>
</dbReference>
<evidence type="ECO:0000256" key="14">
    <source>
        <dbReference type="ARBA" id="ARBA00023170"/>
    </source>
</evidence>
<dbReference type="GO" id="GO:0009881">
    <property type="term" value="F:photoreceptor activity"/>
    <property type="evidence" value="ECO:0007669"/>
    <property type="project" value="UniProtKB-KW"/>
</dbReference>
<evidence type="ECO:0000256" key="6">
    <source>
        <dbReference type="ARBA" id="ARBA00022737"/>
    </source>
</evidence>
<gene>
    <name evidence="16" type="ORF">IE81DRAFT_275572</name>
</gene>
<keyword evidence="9" id="KW-0157">Chromophore</keyword>
<dbReference type="FunFam" id="3.30.450.20:FF:000064">
    <property type="entry name" value="Vivid PAS protein VVD"/>
    <property type="match status" value="1"/>
</dbReference>